<evidence type="ECO:0000313" key="9">
    <source>
        <dbReference type="Proteomes" id="UP001162891"/>
    </source>
</evidence>
<feature type="transmembrane region" description="Helical" evidence="7">
    <location>
        <begin position="367"/>
        <end position="387"/>
    </location>
</feature>
<reference evidence="9" key="1">
    <citation type="journal article" date="2022" name="Int. J. Syst. Evol. Microbiol.">
        <title>Anaeromyxobacter oryzae sp. nov., Anaeromyxobacter diazotrophicus sp. nov. and Anaeromyxobacter paludicola sp. nov., isolated from paddy soils.</title>
        <authorList>
            <person name="Itoh H."/>
            <person name="Xu Z."/>
            <person name="Mise K."/>
            <person name="Masuda Y."/>
            <person name="Ushijima N."/>
            <person name="Hayakawa C."/>
            <person name="Shiratori Y."/>
            <person name="Senoo K."/>
        </authorList>
    </citation>
    <scope>NUCLEOTIDE SEQUENCE [LARGE SCALE GENOMIC DNA]</scope>
    <source>
        <strain evidence="9">Red232</strain>
    </source>
</reference>
<evidence type="ECO:0000256" key="2">
    <source>
        <dbReference type="ARBA" id="ARBA00005262"/>
    </source>
</evidence>
<evidence type="ECO:0000256" key="4">
    <source>
        <dbReference type="ARBA" id="ARBA00022692"/>
    </source>
</evidence>
<protein>
    <submittedName>
        <fullName evidence="8">Chromate transporter</fullName>
    </submittedName>
</protein>
<feature type="transmembrane region" description="Helical" evidence="7">
    <location>
        <begin position="139"/>
        <end position="169"/>
    </location>
</feature>
<proteinExistence type="inferred from homology"/>
<dbReference type="NCBIfam" id="TIGR00937">
    <property type="entry name" value="2A51"/>
    <property type="match status" value="1"/>
</dbReference>
<dbReference type="InterPro" id="IPR003370">
    <property type="entry name" value="Chromate_transpt"/>
</dbReference>
<sequence>MPEIFWYFLKLGWLAFGGPIGQIGLMHLEVVERRKWITEDEFVRALNFCHLLPGPEALQLAIYIGYRKAGYRAAILAGVLFILPGYVTLTALAWIYVHYGKTPQVLGVLWGFRPVGLALLLAALVRISRAALKGIFPVVLAIAAFVAFYLGRLPFVVVLVGCGLSFVAWRHRKPGPRVAVAAASLLLAGRADAAEPIARRLVDISWFFLKVGLFSFGGAYAVLPYIRAGAVTTYGWISDRQMIDALALGETTPGPLISIGIFVGFLAGNGAHAPWLGATLSTFWLFLPSFLFVLPAARYMDWLTSRPGLKDFLKGVTSGVVGLIFSISIPLAKVAFMPGGSIDWITVVLGLAAFAALTLWKWRLNVVVVVAGGGVLGLLRAFAPALFGGALA</sequence>
<accession>A0ABM7WSB5</accession>
<dbReference type="PANTHER" id="PTHR33567:SF3">
    <property type="entry name" value="CHROMATE ION TRANSPORTER (EUROFUNG)"/>
    <property type="match status" value="1"/>
</dbReference>
<feature type="transmembrane region" description="Helical" evidence="7">
    <location>
        <begin position="273"/>
        <end position="294"/>
    </location>
</feature>
<feature type="transmembrane region" description="Helical" evidence="7">
    <location>
        <begin position="204"/>
        <end position="226"/>
    </location>
</feature>
<keyword evidence="4 7" id="KW-0812">Transmembrane</keyword>
<comment type="similarity">
    <text evidence="2">Belongs to the chromate ion transporter (CHR) (TC 2.A.51) family.</text>
</comment>
<feature type="transmembrane region" description="Helical" evidence="7">
    <location>
        <begin position="6"/>
        <end position="25"/>
    </location>
</feature>
<dbReference type="Pfam" id="PF02417">
    <property type="entry name" value="Chromate_transp"/>
    <property type="match status" value="2"/>
</dbReference>
<dbReference type="InterPro" id="IPR014047">
    <property type="entry name" value="Chr_Tranpt_l_chain"/>
</dbReference>
<feature type="transmembrane region" description="Helical" evidence="7">
    <location>
        <begin position="73"/>
        <end position="96"/>
    </location>
</feature>
<feature type="transmembrane region" description="Helical" evidence="7">
    <location>
        <begin position="108"/>
        <end position="127"/>
    </location>
</feature>
<comment type="subcellular location">
    <subcellularLocation>
        <location evidence="1">Cell membrane</location>
        <topology evidence="1">Multi-pass membrane protein</topology>
    </subcellularLocation>
</comment>
<dbReference type="PANTHER" id="PTHR33567">
    <property type="entry name" value="CHROMATE ION TRANSPORTER (EUROFUNG)"/>
    <property type="match status" value="1"/>
</dbReference>
<feature type="transmembrane region" description="Helical" evidence="7">
    <location>
        <begin position="246"/>
        <end position="267"/>
    </location>
</feature>
<evidence type="ECO:0000256" key="1">
    <source>
        <dbReference type="ARBA" id="ARBA00004651"/>
    </source>
</evidence>
<evidence type="ECO:0000256" key="3">
    <source>
        <dbReference type="ARBA" id="ARBA00022475"/>
    </source>
</evidence>
<organism evidence="8 9">
    <name type="scientific">Anaeromyxobacter oryzae</name>
    <dbReference type="NCBI Taxonomy" id="2918170"/>
    <lineage>
        <taxon>Bacteria</taxon>
        <taxon>Pseudomonadati</taxon>
        <taxon>Myxococcota</taxon>
        <taxon>Myxococcia</taxon>
        <taxon>Myxococcales</taxon>
        <taxon>Cystobacterineae</taxon>
        <taxon>Anaeromyxobacteraceae</taxon>
        <taxon>Anaeromyxobacter</taxon>
    </lineage>
</organism>
<dbReference type="EMBL" id="AP025591">
    <property type="protein sequence ID" value="BDG02357.1"/>
    <property type="molecule type" value="Genomic_DNA"/>
</dbReference>
<gene>
    <name evidence="8" type="ORF">AMOR_13530</name>
</gene>
<dbReference type="RefSeq" id="WP_248359974.1">
    <property type="nucleotide sequence ID" value="NZ_AP025591.1"/>
</dbReference>
<keyword evidence="6 7" id="KW-0472">Membrane</keyword>
<keyword evidence="9" id="KW-1185">Reference proteome</keyword>
<keyword evidence="5 7" id="KW-1133">Transmembrane helix</keyword>
<evidence type="ECO:0000256" key="6">
    <source>
        <dbReference type="ARBA" id="ARBA00023136"/>
    </source>
</evidence>
<keyword evidence="3" id="KW-1003">Cell membrane</keyword>
<dbReference type="PIRSF" id="PIRSF004810">
    <property type="entry name" value="ChrA"/>
    <property type="match status" value="1"/>
</dbReference>
<feature type="transmembrane region" description="Helical" evidence="7">
    <location>
        <begin position="342"/>
        <end position="360"/>
    </location>
</feature>
<dbReference type="Proteomes" id="UP001162891">
    <property type="component" value="Chromosome"/>
</dbReference>
<evidence type="ECO:0000256" key="7">
    <source>
        <dbReference type="SAM" id="Phobius"/>
    </source>
</evidence>
<evidence type="ECO:0000256" key="5">
    <source>
        <dbReference type="ARBA" id="ARBA00022989"/>
    </source>
</evidence>
<feature type="transmembrane region" description="Helical" evidence="7">
    <location>
        <begin position="315"/>
        <end position="336"/>
    </location>
</feature>
<evidence type="ECO:0000313" key="8">
    <source>
        <dbReference type="EMBL" id="BDG02357.1"/>
    </source>
</evidence>
<name>A0ABM7WSB5_9BACT</name>